<dbReference type="STRING" id="1789683.A0A1X7R0N1"/>
<gene>
    <name evidence="5" type="ORF">KASA_0P04279G</name>
</gene>
<dbReference type="InterPro" id="IPR015943">
    <property type="entry name" value="WD40/YVTN_repeat-like_dom_sf"/>
</dbReference>
<accession>A0A1X7R0N1</accession>
<reference evidence="5 6" key="1">
    <citation type="submission" date="2017-04" db="EMBL/GenBank/DDBJ databases">
        <authorList>
            <person name="Afonso C.L."/>
            <person name="Miller P.J."/>
            <person name="Scott M.A."/>
            <person name="Spackman E."/>
            <person name="Goraichik I."/>
            <person name="Dimitrov K.M."/>
            <person name="Suarez D.L."/>
            <person name="Swayne D.E."/>
        </authorList>
    </citation>
    <scope>NUCLEOTIDE SEQUENCE [LARGE SCALE GENOMIC DNA]</scope>
</reference>
<evidence type="ECO:0000313" key="6">
    <source>
        <dbReference type="Proteomes" id="UP000196158"/>
    </source>
</evidence>
<protein>
    <submittedName>
        <fullName evidence="5">Similar to Saccharomyces cerevisiae YFR021W ATG18 Phosphoinositide binding protein required for vesicle formation in autophagy and the cytoplasm-to-vacuole targeting (Cvt) pathway</fullName>
    </submittedName>
</protein>
<dbReference type="PANTHER" id="PTHR11227">
    <property type="entry name" value="WD-REPEAT PROTEIN INTERACTING WITH PHOSPHOINOSIDES WIPI -RELATED"/>
    <property type="match status" value="1"/>
</dbReference>
<dbReference type="SMART" id="SM00320">
    <property type="entry name" value="WD40"/>
    <property type="match status" value="2"/>
</dbReference>
<dbReference type="EMBL" id="FXLY01000003">
    <property type="protein sequence ID" value="SMN19247.1"/>
    <property type="molecule type" value="Genomic_DNA"/>
</dbReference>
<comment type="similarity">
    <text evidence="3">Belongs to the WD repeat PROPPIN family.</text>
</comment>
<dbReference type="OrthoDB" id="1667587at2759"/>
<dbReference type="InterPro" id="IPR036322">
    <property type="entry name" value="WD40_repeat_dom_sf"/>
</dbReference>
<dbReference type="AlphaFoldDB" id="A0A1X7R0N1"/>
<sequence>MSSETRKHARHISFNQTGSNICLVNDDSQGFKIINTDTLKTLYNEATGSYSQIQLYFDSSLVIFVGLGEDIKFSPRELKLYNIETSKMICHLLYSDTISNVQVNKDRIVVSLTNEIYIYNLTNMKLLHVIRNLRKLNGLISLSMGTPYTNLLIYPTYSTRRKRRNSGRKISNDSTNGSIGTLTTNNSYDNDIEEQEEQEEQDEDEVMKEGDIIIFDMMLLRPLMVIEAHENRIQCIEINEDGSLIATASKLGTIIRIFNTINGTKIKEFRRGSYKSIIQSMKFSSDNNFLVVTSSSNTIHIFELQSYDINKLQESEINNSNISVKETTEQDLIVLDTISANNTTNIDNNNKNNSKTSMRRMIKKSSQKITREANKRFNQLFIGGNEDSQNKINIQRHFAWCKFPIDKIKERGSSSIINIDSEPILLNGLQLIQLQTTSSNEIPIKKTMDNNDDNNNLTLLYLRIKILTSDGNLYTYLLDPVNGGECILQSQLYIL</sequence>
<dbReference type="Proteomes" id="UP000196158">
    <property type="component" value="Unassembled WGS sequence"/>
</dbReference>
<dbReference type="SUPFAM" id="SSF50978">
    <property type="entry name" value="WD40 repeat-like"/>
    <property type="match status" value="1"/>
</dbReference>
<dbReference type="InterPro" id="IPR001680">
    <property type="entry name" value="WD40_rpt"/>
</dbReference>
<proteinExistence type="inferred from homology"/>
<keyword evidence="1" id="KW-0853">WD repeat</keyword>
<evidence type="ECO:0000256" key="3">
    <source>
        <dbReference type="ARBA" id="ARBA00025740"/>
    </source>
</evidence>
<keyword evidence="6" id="KW-1185">Reference proteome</keyword>
<organism evidence="5 6">
    <name type="scientific">Maudiozyma saulgeensis</name>
    <dbReference type="NCBI Taxonomy" id="1789683"/>
    <lineage>
        <taxon>Eukaryota</taxon>
        <taxon>Fungi</taxon>
        <taxon>Dikarya</taxon>
        <taxon>Ascomycota</taxon>
        <taxon>Saccharomycotina</taxon>
        <taxon>Saccharomycetes</taxon>
        <taxon>Saccharomycetales</taxon>
        <taxon>Saccharomycetaceae</taxon>
        <taxon>Maudiozyma</taxon>
    </lineage>
</organism>
<evidence type="ECO:0000313" key="5">
    <source>
        <dbReference type="EMBL" id="SMN19247.1"/>
    </source>
</evidence>
<evidence type="ECO:0000256" key="4">
    <source>
        <dbReference type="SAM" id="MobiDB-lite"/>
    </source>
</evidence>
<evidence type="ECO:0000256" key="2">
    <source>
        <dbReference type="ARBA" id="ARBA00022737"/>
    </source>
</evidence>
<dbReference type="GO" id="GO:0005737">
    <property type="term" value="C:cytoplasm"/>
    <property type="evidence" value="ECO:0007669"/>
    <property type="project" value="UniProtKB-ARBA"/>
</dbReference>
<feature type="region of interest" description="Disordered" evidence="4">
    <location>
        <begin position="163"/>
        <end position="205"/>
    </location>
</feature>
<feature type="compositionally biased region" description="Polar residues" evidence="4">
    <location>
        <begin position="168"/>
        <end position="189"/>
    </location>
</feature>
<dbReference type="Gene3D" id="2.130.10.10">
    <property type="entry name" value="YVTN repeat-like/Quinoprotein amine dehydrogenase"/>
    <property type="match status" value="1"/>
</dbReference>
<keyword evidence="2" id="KW-0677">Repeat</keyword>
<name>A0A1X7R0N1_9SACH</name>
<dbReference type="InterPro" id="IPR048720">
    <property type="entry name" value="PROPPIN"/>
</dbReference>
<dbReference type="Pfam" id="PF21032">
    <property type="entry name" value="PROPPIN"/>
    <property type="match status" value="2"/>
</dbReference>
<evidence type="ECO:0000256" key="1">
    <source>
        <dbReference type="ARBA" id="ARBA00022574"/>
    </source>
</evidence>
<feature type="compositionally biased region" description="Acidic residues" evidence="4">
    <location>
        <begin position="190"/>
        <end position="205"/>
    </location>
</feature>